<keyword evidence="2" id="KW-0479">Metal-binding</keyword>
<dbReference type="Pfam" id="PF02775">
    <property type="entry name" value="TPP_enzyme_C"/>
    <property type="match status" value="1"/>
</dbReference>
<dbReference type="Proteomes" id="UP000265515">
    <property type="component" value="Unassembled WGS sequence"/>
</dbReference>
<dbReference type="STRING" id="69332.A0A388LR84"/>
<evidence type="ECO:0000256" key="3">
    <source>
        <dbReference type="ARBA" id="ARBA00022842"/>
    </source>
</evidence>
<dbReference type="GO" id="GO:0106359">
    <property type="term" value="F:2-hydroxyacyl-CoA lyase activity"/>
    <property type="evidence" value="ECO:0007669"/>
    <property type="project" value="UniProtKB-EC"/>
</dbReference>
<dbReference type="SUPFAM" id="SSF52518">
    <property type="entry name" value="Thiamin diphosphate-binding fold (THDP-binding)"/>
    <property type="match status" value="1"/>
</dbReference>
<accession>A0A388LR84</accession>
<comment type="catalytic activity">
    <reaction evidence="6">
        <text>an (R)-2-hydroxy-long-chain-fatty acyl-CoA = a long-chain fatty aldehyde + formyl-CoA</text>
        <dbReference type="Rhea" id="RHEA:67444"/>
        <dbReference type="ChEBI" id="CHEBI:17176"/>
        <dbReference type="ChEBI" id="CHEBI:57376"/>
        <dbReference type="ChEBI" id="CHEBI:170012"/>
        <dbReference type="EC" id="4.1.2.63"/>
    </reaction>
    <physiologicalReaction direction="left-to-right" evidence="6">
        <dbReference type="Rhea" id="RHEA:67445"/>
    </physiologicalReaction>
</comment>
<dbReference type="Gene3D" id="3.40.50.970">
    <property type="match status" value="1"/>
</dbReference>
<keyword evidence="10" id="KW-1185">Reference proteome</keyword>
<comment type="catalytic activity">
    <reaction evidence="5">
        <text>a 2-hydroxy-3-methyl fatty acyl-CoA = a 2-methyl-branched fatty aldehyde + formyl-CoA</text>
        <dbReference type="Rhea" id="RHEA:25375"/>
        <dbReference type="ChEBI" id="CHEBI:49188"/>
        <dbReference type="ChEBI" id="CHEBI:57376"/>
        <dbReference type="ChEBI" id="CHEBI:58783"/>
        <dbReference type="EC" id="4.1.2.63"/>
    </reaction>
    <physiologicalReaction direction="left-to-right" evidence="5">
        <dbReference type="Rhea" id="RHEA:25376"/>
    </physiologicalReaction>
</comment>
<evidence type="ECO:0000259" key="8">
    <source>
        <dbReference type="Pfam" id="PF02775"/>
    </source>
</evidence>
<dbReference type="InterPro" id="IPR011766">
    <property type="entry name" value="TPP_enzyme_TPP-bd"/>
</dbReference>
<dbReference type="GO" id="GO:0046872">
    <property type="term" value="F:metal ion binding"/>
    <property type="evidence" value="ECO:0007669"/>
    <property type="project" value="UniProtKB-KW"/>
</dbReference>
<dbReference type="Gramene" id="GBG84848">
    <property type="protein sequence ID" value="GBG84848"/>
    <property type="gene ID" value="CBR_g39224"/>
</dbReference>
<proteinExistence type="predicted"/>
<dbReference type="GO" id="GO:0001561">
    <property type="term" value="P:fatty acid alpha-oxidation"/>
    <property type="evidence" value="ECO:0007669"/>
    <property type="project" value="TreeGrafter"/>
</dbReference>
<evidence type="ECO:0000256" key="4">
    <source>
        <dbReference type="ARBA" id="ARBA00023239"/>
    </source>
</evidence>
<evidence type="ECO:0000256" key="6">
    <source>
        <dbReference type="ARBA" id="ARBA00044454"/>
    </source>
</evidence>
<evidence type="ECO:0000313" key="9">
    <source>
        <dbReference type="EMBL" id="GBG84848.1"/>
    </source>
</evidence>
<dbReference type="EMBL" id="BFEA01000494">
    <property type="protein sequence ID" value="GBG84848.1"/>
    <property type="molecule type" value="Genomic_DNA"/>
</dbReference>
<comment type="caution">
    <text evidence="9">The sequence shown here is derived from an EMBL/GenBank/DDBJ whole genome shotgun (WGS) entry which is preliminary data.</text>
</comment>
<dbReference type="GO" id="GO:0030976">
    <property type="term" value="F:thiamine pyrophosphate binding"/>
    <property type="evidence" value="ECO:0007669"/>
    <property type="project" value="InterPro"/>
</dbReference>
<dbReference type="GO" id="GO:0005777">
    <property type="term" value="C:peroxisome"/>
    <property type="evidence" value="ECO:0007669"/>
    <property type="project" value="TreeGrafter"/>
</dbReference>
<sequence>MDTRSDGREVLVRYKLPVVVIVMNNGGVYGGDRRPASEKANAFASDPAPTAFVPNIKYEMLMGAFGGKGYVASTVDELAKVCKDAFAAREPALINVIIDPFAGTESGQLHGMN</sequence>
<evidence type="ECO:0000313" key="10">
    <source>
        <dbReference type="Proteomes" id="UP000265515"/>
    </source>
</evidence>
<comment type="cofactor">
    <cofactor evidence="1">
        <name>thiamine diphosphate</name>
        <dbReference type="ChEBI" id="CHEBI:58937"/>
    </cofactor>
</comment>
<evidence type="ECO:0000256" key="5">
    <source>
        <dbReference type="ARBA" id="ARBA00044451"/>
    </source>
</evidence>
<dbReference type="InterPro" id="IPR029061">
    <property type="entry name" value="THDP-binding"/>
</dbReference>
<dbReference type="EC" id="4.1.2.63" evidence="7"/>
<protein>
    <recommendedName>
        <fullName evidence="7">2-hydroxyacyl-CoA lyase</fullName>
        <ecNumber evidence="7">4.1.2.63</ecNumber>
    </recommendedName>
</protein>
<keyword evidence="3" id="KW-0460">Magnesium</keyword>
<dbReference type="PANTHER" id="PTHR43710:SF2">
    <property type="entry name" value="2-HYDROXYACYL-COA LYASE 1"/>
    <property type="match status" value="1"/>
</dbReference>
<name>A0A388LR84_CHABU</name>
<feature type="domain" description="Thiamine pyrophosphate enzyme TPP-binding" evidence="8">
    <location>
        <begin position="11"/>
        <end position="96"/>
    </location>
</feature>
<dbReference type="OMA" id="EDIQGPH"/>
<evidence type="ECO:0000256" key="7">
    <source>
        <dbReference type="ARBA" id="ARBA00044518"/>
    </source>
</evidence>
<dbReference type="OrthoDB" id="3633556at2759"/>
<dbReference type="AlphaFoldDB" id="A0A388LR84"/>
<gene>
    <name evidence="9" type="ORF">CBR_g39224</name>
</gene>
<organism evidence="9 10">
    <name type="scientific">Chara braunii</name>
    <name type="common">Braun's stonewort</name>
    <dbReference type="NCBI Taxonomy" id="69332"/>
    <lineage>
        <taxon>Eukaryota</taxon>
        <taxon>Viridiplantae</taxon>
        <taxon>Streptophyta</taxon>
        <taxon>Charophyceae</taxon>
        <taxon>Charales</taxon>
        <taxon>Characeae</taxon>
        <taxon>Chara</taxon>
    </lineage>
</organism>
<dbReference type="PANTHER" id="PTHR43710">
    <property type="entry name" value="2-HYDROXYACYL-COA LYASE"/>
    <property type="match status" value="1"/>
</dbReference>
<evidence type="ECO:0000256" key="2">
    <source>
        <dbReference type="ARBA" id="ARBA00022723"/>
    </source>
</evidence>
<evidence type="ECO:0000256" key="1">
    <source>
        <dbReference type="ARBA" id="ARBA00001964"/>
    </source>
</evidence>
<reference evidence="9 10" key="1">
    <citation type="journal article" date="2018" name="Cell">
        <title>The Chara Genome: Secondary Complexity and Implications for Plant Terrestrialization.</title>
        <authorList>
            <person name="Nishiyama T."/>
            <person name="Sakayama H."/>
            <person name="Vries J.D."/>
            <person name="Buschmann H."/>
            <person name="Saint-Marcoux D."/>
            <person name="Ullrich K.K."/>
            <person name="Haas F.B."/>
            <person name="Vanderstraeten L."/>
            <person name="Becker D."/>
            <person name="Lang D."/>
            <person name="Vosolsobe S."/>
            <person name="Rombauts S."/>
            <person name="Wilhelmsson P.K.I."/>
            <person name="Janitza P."/>
            <person name="Kern R."/>
            <person name="Heyl A."/>
            <person name="Rumpler F."/>
            <person name="Villalobos L.I.A.C."/>
            <person name="Clay J.M."/>
            <person name="Skokan R."/>
            <person name="Toyoda A."/>
            <person name="Suzuki Y."/>
            <person name="Kagoshima H."/>
            <person name="Schijlen E."/>
            <person name="Tajeshwar N."/>
            <person name="Catarino B."/>
            <person name="Hetherington A.J."/>
            <person name="Saltykova A."/>
            <person name="Bonnot C."/>
            <person name="Breuninger H."/>
            <person name="Symeonidi A."/>
            <person name="Radhakrishnan G.V."/>
            <person name="Van Nieuwerburgh F."/>
            <person name="Deforce D."/>
            <person name="Chang C."/>
            <person name="Karol K.G."/>
            <person name="Hedrich R."/>
            <person name="Ulvskov P."/>
            <person name="Glockner G."/>
            <person name="Delwiche C.F."/>
            <person name="Petrasek J."/>
            <person name="Van de Peer Y."/>
            <person name="Friml J."/>
            <person name="Beilby M."/>
            <person name="Dolan L."/>
            <person name="Kohara Y."/>
            <person name="Sugano S."/>
            <person name="Fujiyama A."/>
            <person name="Delaux P.-M."/>
            <person name="Quint M."/>
            <person name="TheiBen G."/>
            <person name="Hagemann M."/>
            <person name="Harholt J."/>
            <person name="Dunand C."/>
            <person name="Zachgo S."/>
            <person name="Langdale J."/>
            <person name="Maumus F."/>
            <person name="Straeten D.V.D."/>
            <person name="Gould S.B."/>
            <person name="Rensing S.A."/>
        </authorList>
    </citation>
    <scope>NUCLEOTIDE SEQUENCE [LARGE SCALE GENOMIC DNA]</scope>
    <source>
        <strain evidence="9 10">S276</strain>
    </source>
</reference>
<dbReference type="InterPro" id="IPR045025">
    <property type="entry name" value="HACL1-like"/>
</dbReference>
<keyword evidence="4" id="KW-0456">Lyase</keyword>